<dbReference type="EMBL" id="BAAANY010000025">
    <property type="protein sequence ID" value="GAA1702355.1"/>
    <property type="molecule type" value="Genomic_DNA"/>
</dbReference>
<proteinExistence type="predicted"/>
<accession>A0ABN2ICD3</accession>
<keyword evidence="3" id="KW-1185">Reference proteome</keyword>
<comment type="caution">
    <text evidence="2">The sequence shown here is derived from an EMBL/GenBank/DDBJ whole genome shotgun (WGS) entry which is preliminary data.</text>
</comment>
<evidence type="ECO:0000313" key="2">
    <source>
        <dbReference type="EMBL" id="GAA1702355.1"/>
    </source>
</evidence>
<feature type="domain" description="DUF4031" evidence="1">
    <location>
        <begin position="3"/>
        <end position="77"/>
    </location>
</feature>
<dbReference type="Proteomes" id="UP001500618">
    <property type="component" value="Unassembled WGS sequence"/>
</dbReference>
<reference evidence="2 3" key="1">
    <citation type="journal article" date="2019" name="Int. J. Syst. Evol. Microbiol.">
        <title>The Global Catalogue of Microorganisms (GCM) 10K type strain sequencing project: providing services to taxonomists for standard genome sequencing and annotation.</title>
        <authorList>
            <consortium name="The Broad Institute Genomics Platform"/>
            <consortium name="The Broad Institute Genome Sequencing Center for Infectious Disease"/>
            <person name="Wu L."/>
            <person name="Ma J."/>
        </authorList>
    </citation>
    <scope>NUCLEOTIDE SEQUENCE [LARGE SCALE GENOMIC DNA]</scope>
    <source>
        <strain evidence="2 3">JCM 14718</strain>
    </source>
</reference>
<name>A0ABN2ICD3_9ACTN</name>
<gene>
    <name evidence="2" type="ORF">GCM10009765_59760</name>
</gene>
<dbReference type="RefSeq" id="WP_344313621.1">
    <property type="nucleotide sequence ID" value="NZ_BAAANY010000025.1"/>
</dbReference>
<evidence type="ECO:0000313" key="3">
    <source>
        <dbReference type="Proteomes" id="UP001500618"/>
    </source>
</evidence>
<protein>
    <submittedName>
        <fullName evidence="2">DUF4031 domain-containing protein</fullName>
    </submittedName>
</protein>
<evidence type="ECO:0000259" key="1">
    <source>
        <dbReference type="Pfam" id="PF13223"/>
    </source>
</evidence>
<sequence>MTVLIDPPRWPGHGRLWSHLVSDLSYEELHAFANRLGIPERAFHRDHYDVPARFYDQAIAAGAEPTTSRDIVARLTTAGLRRR</sequence>
<dbReference type="InterPro" id="IPR025109">
    <property type="entry name" value="DUF4031"/>
</dbReference>
<organism evidence="2 3">
    <name type="scientific">Fodinicola feengrottensis</name>
    <dbReference type="NCBI Taxonomy" id="435914"/>
    <lineage>
        <taxon>Bacteria</taxon>
        <taxon>Bacillati</taxon>
        <taxon>Actinomycetota</taxon>
        <taxon>Actinomycetes</taxon>
        <taxon>Mycobacteriales</taxon>
        <taxon>Fodinicola</taxon>
    </lineage>
</organism>
<dbReference type="Pfam" id="PF13223">
    <property type="entry name" value="DUF4031"/>
    <property type="match status" value="1"/>
</dbReference>